<dbReference type="Gene3D" id="2.40.70.10">
    <property type="entry name" value="Acid Proteases"/>
    <property type="match status" value="1"/>
</dbReference>
<comment type="caution">
    <text evidence="1">The sequence shown here is derived from an EMBL/GenBank/DDBJ whole genome shotgun (WGS) entry which is preliminary data.</text>
</comment>
<evidence type="ECO:0008006" key="2">
    <source>
        <dbReference type="Google" id="ProtNLM"/>
    </source>
</evidence>
<organism evidence="1">
    <name type="scientific">Tanacetum cinerariifolium</name>
    <name type="common">Dalmatian daisy</name>
    <name type="synonym">Chrysanthemum cinerariifolium</name>
    <dbReference type="NCBI Taxonomy" id="118510"/>
    <lineage>
        <taxon>Eukaryota</taxon>
        <taxon>Viridiplantae</taxon>
        <taxon>Streptophyta</taxon>
        <taxon>Embryophyta</taxon>
        <taxon>Tracheophyta</taxon>
        <taxon>Spermatophyta</taxon>
        <taxon>Magnoliopsida</taxon>
        <taxon>eudicotyledons</taxon>
        <taxon>Gunneridae</taxon>
        <taxon>Pentapetalae</taxon>
        <taxon>asterids</taxon>
        <taxon>campanulids</taxon>
        <taxon>Asterales</taxon>
        <taxon>Asteraceae</taxon>
        <taxon>Asteroideae</taxon>
        <taxon>Anthemideae</taxon>
        <taxon>Anthemidinae</taxon>
        <taxon>Tanacetum</taxon>
    </lineage>
</organism>
<evidence type="ECO:0000313" key="1">
    <source>
        <dbReference type="EMBL" id="GEU75796.1"/>
    </source>
</evidence>
<sequence>MAELLRAPTEGYAKAIVVPPILAEQFELKHSLINIMTSDQFFGLEKDNPHDHICWHEAWDRYKDLLRACPHHGFTELHQLDTFYYALKLADQDSLNSAAGGNLLERRNQDVLLVVVLISIISVSPPVATLSRNLGIISKDTLQQPPLITIRKLLKALLSNKEKLLELANTPLNENCLVVILRKLPEKLRDPRLPELISTHMTLELANRAICTSVEIARDVFVPVGMYTFPADFVIVDYESDPRVPLILGRPFLRIARALGDVHGEEMILRDEIKDDVFDHEGGNVLHEKLLDLDSTKDLHPPHHVNPLSGSTTSSSSPNQLLEEFVDELALITFPPGNDDFPFDIESNLKEIEYLLPHDPIKDINYILKDLINQCNLADLNENLANAMPVMFVDEHALDYSSPPLYDEYDDDLFEVESDTEYVYDDPFDSKGEKIKDSKLLIDELDRPTDFLPSSEYDSFFSENF</sequence>
<reference evidence="1" key="1">
    <citation type="journal article" date="2019" name="Sci. Rep.">
        <title>Draft genome of Tanacetum cinerariifolium, the natural source of mosquito coil.</title>
        <authorList>
            <person name="Yamashiro T."/>
            <person name="Shiraishi A."/>
            <person name="Satake H."/>
            <person name="Nakayama K."/>
        </authorList>
    </citation>
    <scope>NUCLEOTIDE SEQUENCE</scope>
</reference>
<dbReference type="PANTHER" id="PTHR33067">
    <property type="entry name" value="RNA-DIRECTED DNA POLYMERASE-RELATED"/>
    <property type="match status" value="1"/>
</dbReference>
<protein>
    <recommendedName>
        <fullName evidence="2">Reverse transcriptase domain-containing protein</fullName>
    </recommendedName>
</protein>
<accession>A0A6L2MP80</accession>
<dbReference type="PANTHER" id="PTHR33067:SF9">
    <property type="entry name" value="RNA-DIRECTED DNA POLYMERASE"/>
    <property type="match status" value="1"/>
</dbReference>
<gene>
    <name evidence="1" type="ORF">Tci_047774</name>
</gene>
<dbReference type="CDD" id="cd00303">
    <property type="entry name" value="retropepsin_like"/>
    <property type="match status" value="1"/>
</dbReference>
<dbReference type="AlphaFoldDB" id="A0A6L2MP80"/>
<proteinExistence type="predicted"/>
<dbReference type="InterPro" id="IPR021109">
    <property type="entry name" value="Peptidase_aspartic_dom_sf"/>
</dbReference>
<dbReference type="EMBL" id="BKCJ010007152">
    <property type="protein sequence ID" value="GEU75796.1"/>
    <property type="molecule type" value="Genomic_DNA"/>
</dbReference>
<name>A0A6L2MP80_TANCI</name>